<dbReference type="EMBL" id="LGRX02017021">
    <property type="protein sequence ID" value="KAK3261281.1"/>
    <property type="molecule type" value="Genomic_DNA"/>
</dbReference>
<feature type="compositionally biased region" description="Polar residues" evidence="1">
    <location>
        <begin position="288"/>
        <end position="310"/>
    </location>
</feature>
<reference evidence="2 3" key="1">
    <citation type="journal article" date="2015" name="Genome Biol. Evol.">
        <title>Comparative Genomics of a Bacterivorous Green Alga Reveals Evolutionary Causalities and Consequences of Phago-Mixotrophic Mode of Nutrition.</title>
        <authorList>
            <person name="Burns J.A."/>
            <person name="Paasch A."/>
            <person name="Narechania A."/>
            <person name="Kim E."/>
        </authorList>
    </citation>
    <scope>NUCLEOTIDE SEQUENCE [LARGE SCALE GENOMIC DNA]</scope>
    <source>
        <strain evidence="2 3">PLY_AMNH</strain>
    </source>
</reference>
<dbReference type="Proteomes" id="UP001190700">
    <property type="component" value="Unassembled WGS sequence"/>
</dbReference>
<accession>A0AAE0FK34</accession>
<organism evidence="2 3">
    <name type="scientific">Cymbomonas tetramitiformis</name>
    <dbReference type="NCBI Taxonomy" id="36881"/>
    <lineage>
        <taxon>Eukaryota</taxon>
        <taxon>Viridiplantae</taxon>
        <taxon>Chlorophyta</taxon>
        <taxon>Pyramimonadophyceae</taxon>
        <taxon>Pyramimonadales</taxon>
        <taxon>Pyramimonadaceae</taxon>
        <taxon>Cymbomonas</taxon>
    </lineage>
</organism>
<evidence type="ECO:0000313" key="3">
    <source>
        <dbReference type="Proteomes" id="UP001190700"/>
    </source>
</evidence>
<dbReference type="AlphaFoldDB" id="A0AAE0FK34"/>
<feature type="compositionally biased region" description="Basic residues" evidence="1">
    <location>
        <begin position="334"/>
        <end position="344"/>
    </location>
</feature>
<protein>
    <submittedName>
        <fullName evidence="2">Uncharacterized protein</fullName>
    </submittedName>
</protein>
<keyword evidence="3" id="KW-1185">Reference proteome</keyword>
<sequence>MFPPGEELPGEGLDDWCPDQFVPDQRPSTHQRGQSWHAGDQVVTPRISLFDMADQISAYEGDDDELLLGFLTAGRPPSPHSSSISGFTDDSAMEATRDLNCFDLFAQENDPQLDIEDAQQSELGLYANQLEALNVNPQTAMFNVGFQPQPTEGGAAMDLGAGLCPLPAAQTAYSNPPSVELWPWANAPTPWVDMPPYAQNENLCPSQFPSSCPAPTMQECFGFAPASAQSTFPTAGPGQVFPMETTSSFPPMDNETSATFIHPQRFEPANLTWPAPVPPDETEFKMPKSTTGKTPFTQNKRRQASSTHLSNEYLAWCASQPQPPPPEKPEKTKPRSRSGSKAKQKTGAGAGATQKPRTYTSYPSTESLKEVVVAEFGEDWDQQKPRRSGSGKKAKTKTNEEPPGAAEQAWLSGSADLATGASPVGVAGPGVAGPTDEAGLASSVDESGLAGPVDETGRTKPVDESGLAGPAEPAD</sequence>
<evidence type="ECO:0000256" key="1">
    <source>
        <dbReference type="SAM" id="MobiDB-lite"/>
    </source>
</evidence>
<feature type="region of interest" description="Disordered" evidence="1">
    <location>
        <begin position="1"/>
        <end position="38"/>
    </location>
</feature>
<feature type="compositionally biased region" description="Basic residues" evidence="1">
    <location>
        <begin position="385"/>
        <end position="396"/>
    </location>
</feature>
<gene>
    <name evidence="2" type="ORF">CYMTET_29804</name>
</gene>
<evidence type="ECO:0000313" key="2">
    <source>
        <dbReference type="EMBL" id="KAK3261281.1"/>
    </source>
</evidence>
<comment type="caution">
    <text evidence="2">The sequence shown here is derived from an EMBL/GenBank/DDBJ whole genome shotgun (WGS) entry which is preliminary data.</text>
</comment>
<feature type="compositionally biased region" description="Low complexity" evidence="1">
    <location>
        <begin position="345"/>
        <end position="355"/>
    </location>
</feature>
<name>A0AAE0FK34_9CHLO</name>
<proteinExistence type="predicted"/>
<feature type="compositionally biased region" description="Polar residues" evidence="1">
    <location>
        <begin position="356"/>
        <end position="366"/>
    </location>
</feature>
<feature type="compositionally biased region" description="Acidic residues" evidence="1">
    <location>
        <begin position="8"/>
        <end position="17"/>
    </location>
</feature>
<feature type="region of interest" description="Disordered" evidence="1">
    <location>
        <begin position="269"/>
        <end position="475"/>
    </location>
</feature>